<proteinExistence type="predicted"/>
<dbReference type="Pfam" id="PF16455">
    <property type="entry name" value="UBD"/>
    <property type="match status" value="1"/>
</dbReference>
<dbReference type="AlphaFoldDB" id="A0A3E2HRP1"/>
<feature type="domain" description="Ubiquitin-like" evidence="2">
    <location>
        <begin position="203"/>
        <end position="276"/>
    </location>
</feature>
<feature type="compositionally biased region" description="Polar residues" evidence="1">
    <location>
        <begin position="30"/>
        <end position="43"/>
    </location>
</feature>
<evidence type="ECO:0000313" key="4">
    <source>
        <dbReference type="Proteomes" id="UP000258309"/>
    </source>
</evidence>
<evidence type="ECO:0000313" key="3">
    <source>
        <dbReference type="EMBL" id="RFU36034.1"/>
    </source>
</evidence>
<reference evidence="3 4" key="1">
    <citation type="submission" date="2018-05" db="EMBL/GenBank/DDBJ databases">
        <title>Draft genome sequence of Scytalidium lignicola DSM 105466, a ubiquitous saprotrophic fungus.</title>
        <authorList>
            <person name="Buettner E."/>
            <person name="Gebauer A.M."/>
            <person name="Hofrichter M."/>
            <person name="Liers C."/>
            <person name="Kellner H."/>
        </authorList>
    </citation>
    <scope>NUCLEOTIDE SEQUENCE [LARGE SCALE GENOMIC DNA]</scope>
    <source>
        <strain evidence="3 4">DSM 105466</strain>
    </source>
</reference>
<feature type="non-terminal residue" evidence="3">
    <location>
        <position position="1"/>
    </location>
</feature>
<name>A0A3E2HRP1_SCYLI</name>
<dbReference type="Proteomes" id="UP000258309">
    <property type="component" value="Unassembled WGS sequence"/>
</dbReference>
<dbReference type="InterPro" id="IPR000626">
    <property type="entry name" value="Ubiquitin-like_dom"/>
</dbReference>
<dbReference type="SUPFAM" id="SSF54236">
    <property type="entry name" value="Ubiquitin-like"/>
    <property type="match status" value="1"/>
</dbReference>
<dbReference type="STRING" id="5539.A0A3E2HRP1"/>
<feature type="compositionally biased region" description="Acidic residues" evidence="1">
    <location>
        <begin position="175"/>
        <end position="184"/>
    </location>
</feature>
<dbReference type="OrthoDB" id="1640476at2759"/>
<sequence>MVSHAEPTSSSRAITSSQAQSHSALPRPSTHGSSHSNRPSNTPRLDAHINRPLILHIWKSRNRTWTRSQLDRERGDFFDTRVAGRPEIWQTIRVALEILWSGGDPEDDDGGVATAEQIFEAAGITVPTGDLANGVYDALGAFYSLPEWIVSDPANMQASAEDGESSEGSDKAGNDDVEEMDEEEILKRREEKGKGVINAQDLIKVTARLSEGNGTDIIVNIGRNDSVRLLSRRILEESGVAAPKRIKIAYMGKILKDNQSLLAQGWKEDHVINALVFG</sequence>
<dbReference type="InterPro" id="IPR029071">
    <property type="entry name" value="Ubiquitin-like_domsf"/>
</dbReference>
<dbReference type="InterPro" id="IPR038169">
    <property type="entry name" value="DC-UbP/UBTD2_N_sf"/>
</dbReference>
<feature type="compositionally biased region" description="Polar residues" evidence="1">
    <location>
        <begin position="1"/>
        <end position="23"/>
    </location>
</feature>
<dbReference type="PROSITE" id="PS50053">
    <property type="entry name" value="UBIQUITIN_2"/>
    <property type="match status" value="1"/>
</dbReference>
<dbReference type="InterPro" id="IPR032752">
    <property type="entry name" value="DC-UbP/UBTD2_N"/>
</dbReference>
<evidence type="ECO:0000256" key="1">
    <source>
        <dbReference type="SAM" id="MobiDB-lite"/>
    </source>
</evidence>
<dbReference type="InterPro" id="IPR039869">
    <property type="entry name" value="UBTD1/2"/>
</dbReference>
<dbReference type="Pfam" id="PF00240">
    <property type="entry name" value="ubiquitin"/>
    <property type="match status" value="1"/>
</dbReference>
<feature type="non-terminal residue" evidence="3">
    <location>
        <position position="278"/>
    </location>
</feature>
<protein>
    <recommendedName>
        <fullName evidence="2">Ubiquitin-like domain-containing protein</fullName>
    </recommendedName>
</protein>
<keyword evidence="4" id="KW-1185">Reference proteome</keyword>
<feature type="region of interest" description="Disordered" evidence="1">
    <location>
        <begin position="157"/>
        <end position="184"/>
    </location>
</feature>
<dbReference type="OMA" id="GCMGRYL"/>
<accession>A0A3E2HRP1</accession>
<gene>
    <name evidence="3" type="ORF">B7463_g377</name>
</gene>
<dbReference type="Gene3D" id="3.10.20.90">
    <property type="entry name" value="Phosphatidylinositol 3-kinase Catalytic Subunit, Chain A, domain 1"/>
    <property type="match status" value="1"/>
</dbReference>
<dbReference type="Gene3D" id="1.20.225.20">
    <property type="entry name" value="Ub domain-containing protein, DC-UbP/UBTD2, N-terminal domain"/>
    <property type="match status" value="1"/>
</dbReference>
<comment type="caution">
    <text evidence="3">The sequence shown here is derived from an EMBL/GenBank/DDBJ whole genome shotgun (WGS) entry which is preliminary data.</text>
</comment>
<evidence type="ECO:0000259" key="2">
    <source>
        <dbReference type="PROSITE" id="PS50053"/>
    </source>
</evidence>
<feature type="region of interest" description="Disordered" evidence="1">
    <location>
        <begin position="1"/>
        <end position="46"/>
    </location>
</feature>
<dbReference type="EMBL" id="NCSJ02000003">
    <property type="protein sequence ID" value="RFU36034.1"/>
    <property type="molecule type" value="Genomic_DNA"/>
</dbReference>
<organism evidence="3 4">
    <name type="scientific">Scytalidium lignicola</name>
    <name type="common">Hyphomycete</name>
    <dbReference type="NCBI Taxonomy" id="5539"/>
    <lineage>
        <taxon>Eukaryota</taxon>
        <taxon>Fungi</taxon>
        <taxon>Dikarya</taxon>
        <taxon>Ascomycota</taxon>
        <taxon>Pezizomycotina</taxon>
        <taxon>Leotiomycetes</taxon>
        <taxon>Leotiomycetes incertae sedis</taxon>
        <taxon>Scytalidium</taxon>
    </lineage>
</organism>
<dbReference type="PANTHER" id="PTHR13609">
    <property type="entry name" value="UBIQUITIN DOMAIN CONTAINING 1 PROTEIN-RELATED"/>
    <property type="match status" value="1"/>
</dbReference>